<reference evidence="8 9" key="1">
    <citation type="submission" date="2023-01" db="EMBL/GenBank/DDBJ databases">
        <title>Analysis of 21 Apiospora genomes using comparative genomics revels a genus with tremendous synthesis potential of carbohydrate active enzymes and secondary metabolites.</title>
        <authorList>
            <person name="Sorensen T."/>
        </authorList>
    </citation>
    <scope>NUCLEOTIDE SEQUENCE [LARGE SCALE GENOMIC DNA]</scope>
    <source>
        <strain evidence="8 9">CBS 83171</strain>
    </source>
</reference>
<keyword evidence="3 6" id="KW-1133">Transmembrane helix</keyword>
<dbReference type="InterPro" id="IPR036259">
    <property type="entry name" value="MFS_trans_sf"/>
</dbReference>
<dbReference type="Proteomes" id="UP001446871">
    <property type="component" value="Unassembled WGS sequence"/>
</dbReference>
<comment type="caution">
    <text evidence="8">The sequence shown here is derived from an EMBL/GenBank/DDBJ whole genome shotgun (WGS) entry which is preliminary data.</text>
</comment>
<dbReference type="SUPFAM" id="SSF103473">
    <property type="entry name" value="MFS general substrate transporter"/>
    <property type="match status" value="1"/>
</dbReference>
<dbReference type="PANTHER" id="PTHR23502:SF49">
    <property type="entry name" value="MAJOR FACILITATOR SUPERFAMILY (MFS) PROFILE DOMAIN-CONTAINING PROTEIN"/>
    <property type="match status" value="1"/>
</dbReference>
<comment type="subcellular location">
    <subcellularLocation>
        <location evidence="1">Membrane</location>
        <topology evidence="1">Multi-pass membrane protein</topology>
    </subcellularLocation>
</comment>
<dbReference type="InterPro" id="IPR011701">
    <property type="entry name" value="MFS"/>
</dbReference>
<feature type="transmembrane region" description="Helical" evidence="6">
    <location>
        <begin position="78"/>
        <end position="99"/>
    </location>
</feature>
<evidence type="ECO:0000256" key="5">
    <source>
        <dbReference type="SAM" id="MobiDB-lite"/>
    </source>
</evidence>
<evidence type="ECO:0000256" key="2">
    <source>
        <dbReference type="ARBA" id="ARBA00022692"/>
    </source>
</evidence>
<feature type="compositionally biased region" description="Polar residues" evidence="5">
    <location>
        <begin position="16"/>
        <end position="28"/>
    </location>
</feature>
<feature type="transmembrane region" description="Helical" evidence="6">
    <location>
        <begin position="389"/>
        <end position="408"/>
    </location>
</feature>
<keyword evidence="9" id="KW-1185">Reference proteome</keyword>
<sequence length="520" mass="56388">MAPLDGDAPQPPPGTERSSNVAAPATNTDDSDLEKGGQPSPISPPSDKEGDDSNQAYIVCFEDGDPENPKNWNQYYKAFITVQLGLLAMTGSMAASIVAPAEPIIALEFGIGREVAVLMVALFILGYAFGPVLWAPVSEVYGRRWSMLPAVFVMICFSIGTGFSHSPAALFITRFLGGVFGSAPISNVSAALGDIYNPRNRGVAMAFYAVCVMGGPTLAPVIGSALTVNPHLGWRWTEYMEAIITAVILGVAIIWLPETYPPILLKRKAKLMRKTDGRYWHPQESEKMKLSNIFTKYLSRPILMFFTETMVLCISLYASFIYGLLFLTLEVFPIVFREQRGFGPVVSTLPFLGLFVGVLIAMLINIANQPLYIRALEKNQGRAVPEARLPPLVLGQVLITTGLFWFGWTASPSHHWALPVVAAGFIGAGFNIAFQQCLNFLVDTYGPFAASATSANTILRSLLACGLPLAARPMFLNLGVGPAASVLGAVSCLAFPVPFLFMKYGPRLRKMSRYAPVVED</sequence>
<evidence type="ECO:0000256" key="3">
    <source>
        <dbReference type="ARBA" id="ARBA00022989"/>
    </source>
</evidence>
<feature type="transmembrane region" description="Helical" evidence="6">
    <location>
        <begin position="446"/>
        <end position="471"/>
    </location>
</feature>
<evidence type="ECO:0000259" key="7">
    <source>
        <dbReference type="PROSITE" id="PS50850"/>
    </source>
</evidence>
<dbReference type="Pfam" id="PF07690">
    <property type="entry name" value="MFS_1"/>
    <property type="match status" value="1"/>
</dbReference>
<dbReference type="PROSITE" id="PS50850">
    <property type="entry name" value="MFS"/>
    <property type="match status" value="1"/>
</dbReference>
<feature type="region of interest" description="Disordered" evidence="5">
    <location>
        <begin position="1"/>
        <end position="53"/>
    </location>
</feature>
<feature type="transmembrane region" description="Helical" evidence="6">
    <location>
        <begin position="414"/>
        <end position="434"/>
    </location>
</feature>
<gene>
    <name evidence="8" type="ORF">PG996_013094</name>
</gene>
<dbReference type="CDD" id="cd17323">
    <property type="entry name" value="MFS_Tpo1_MDR_like"/>
    <property type="match status" value="1"/>
</dbReference>
<feature type="transmembrane region" description="Helical" evidence="6">
    <location>
        <begin position="242"/>
        <end position="265"/>
    </location>
</feature>
<feature type="transmembrane region" description="Helical" evidence="6">
    <location>
        <begin position="349"/>
        <end position="368"/>
    </location>
</feature>
<proteinExistence type="predicted"/>
<feature type="transmembrane region" description="Helical" evidence="6">
    <location>
        <begin position="483"/>
        <end position="502"/>
    </location>
</feature>
<feature type="domain" description="Major facilitator superfamily (MFS) profile" evidence="7">
    <location>
        <begin position="80"/>
        <end position="506"/>
    </location>
</feature>
<keyword evidence="4 6" id="KW-0472">Membrane</keyword>
<evidence type="ECO:0000313" key="8">
    <source>
        <dbReference type="EMBL" id="KAK8053793.1"/>
    </source>
</evidence>
<dbReference type="PANTHER" id="PTHR23502">
    <property type="entry name" value="MAJOR FACILITATOR SUPERFAMILY"/>
    <property type="match status" value="1"/>
</dbReference>
<dbReference type="EMBL" id="JAQQWM010000008">
    <property type="protein sequence ID" value="KAK8053793.1"/>
    <property type="molecule type" value="Genomic_DNA"/>
</dbReference>
<protein>
    <recommendedName>
        <fullName evidence="7">Major facilitator superfamily (MFS) profile domain-containing protein</fullName>
    </recommendedName>
</protein>
<dbReference type="InterPro" id="IPR020846">
    <property type="entry name" value="MFS_dom"/>
</dbReference>
<organism evidence="8 9">
    <name type="scientific">Apiospora saccharicola</name>
    <dbReference type="NCBI Taxonomy" id="335842"/>
    <lineage>
        <taxon>Eukaryota</taxon>
        <taxon>Fungi</taxon>
        <taxon>Dikarya</taxon>
        <taxon>Ascomycota</taxon>
        <taxon>Pezizomycotina</taxon>
        <taxon>Sordariomycetes</taxon>
        <taxon>Xylariomycetidae</taxon>
        <taxon>Amphisphaeriales</taxon>
        <taxon>Apiosporaceae</taxon>
        <taxon>Apiospora</taxon>
    </lineage>
</organism>
<feature type="transmembrane region" description="Helical" evidence="6">
    <location>
        <begin position="204"/>
        <end position="222"/>
    </location>
</feature>
<name>A0ABR1U782_9PEZI</name>
<feature type="transmembrane region" description="Helical" evidence="6">
    <location>
        <begin position="171"/>
        <end position="192"/>
    </location>
</feature>
<feature type="transmembrane region" description="Helical" evidence="6">
    <location>
        <begin position="147"/>
        <end position="165"/>
    </location>
</feature>
<evidence type="ECO:0000256" key="6">
    <source>
        <dbReference type="SAM" id="Phobius"/>
    </source>
</evidence>
<feature type="transmembrane region" description="Helical" evidence="6">
    <location>
        <begin position="302"/>
        <end position="329"/>
    </location>
</feature>
<evidence type="ECO:0000256" key="1">
    <source>
        <dbReference type="ARBA" id="ARBA00004141"/>
    </source>
</evidence>
<accession>A0ABR1U782</accession>
<dbReference type="Gene3D" id="1.20.1250.20">
    <property type="entry name" value="MFS general substrate transporter like domains"/>
    <property type="match status" value="1"/>
</dbReference>
<keyword evidence="2 6" id="KW-0812">Transmembrane</keyword>
<feature type="transmembrane region" description="Helical" evidence="6">
    <location>
        <begin position="115"/>
        <end position="135"/>
    </location>
</feature>
<evidence type="ECO:0000313" key="9">
    <source>
        <dbReference type="Proteomes" id="UP001446871"/>
    </source>
</evidence>
<evidence type="ECO:0000256" key="4">
    <source>
        <dbReference type="ARBA" id="ARBA00023136"/>
    </source>
</evidence>